<gene>
    <name evidence="1" type="ORF">G6M46_28430</name>
</gene>
<dbReference type="EMBL" id="JAAMAY010000043">
    <property type="protein sequence ID" value="NTC32072.1"/>
    <property type="molecule type" value="Genomic_DNA"/>
</dbReference>
<evidence type="ECO:0000313" key="2">
    <source>
        <dbReference type="Proteomes" id="UP000702952"/>
    </source>
</evidence>
<protein>
    <submittedName>
        <fullName evidence="1">Uncharacterized protein</fullName>
    </submittedName>
</protein>
<dbReference type="RefSeq" id="WP_174021583.1">
    <property type="nucleotide sequence ID" value="NZ_JAAMAW010000022.1"/>
</dbReference>
<proteinExistence type="predicted"/>
<reference evidence="1" key="1">
    <citation type="journal article" date="2020" name="Science">
        <title>Unexpected conservation and global transmission of agrobacterial virulence plasmids.</title>
        <authorList>
            <person name="Weisberg A.J."/>
            <person name="Davis E.W. 2nd"/>
            <person name="Tabima J."/>
            <person name="Belcher M.S."/>
            <person name="Miller M."/>
            <person name="Kuo C.H."/>
            <person name="Loper J.E."/>
            <person name="Grunwald N.J."/>
            <person name="Putnam M.L."/>
            <person name="Chang J.H."/>
        </authorList>
    </citation>
    <scope>NUCLEOTIDE SEQUENCE</scope>
    <source>
        <strain evidence="1">17-1853-1a</strain>
    </source>
</reference>
<evidence type="ECO:0000313" key="1">
    <source>
        <dbReference type="EMBL" id="NTC32072.1"/>
    </source>
</evidence>
<comment type="caution">
    <text evidence="1">The sequence shown here is derived from an EMBL/GenBank/DDBJ whole genome shotgun (WGS) entry which is preliminary data.</text>
</comment>
<dbReference type="Proteomes" id="UP000702952">
    <property type="component" value="Unassembled WGS sequence"/>
</dbReference>
<dbReference type="AlphaFoldDB" id="A0AA44FAA0"/>
<organism evidence="1 2">
    <name type="scientific">Agrobacterium tumefaciens</name>
    <dbReference type="NCBI Taxonomy" id="358"/>
    <lineage>
        <taxon>Bacteria</taxon>
        <taxon>Pseudomonadati</taxon>
        <taxon>Pseudomonadota</taxon>
        <taxon>Alphaproteobacteria</taxon>
        <taxon>Hyphomicrobiales</taxon>
        <taxon>Rhizobiaceae</taxon>
        <taxon>Rhizobium/Agrobacterium group</taxon>
        <taxon>Agrobacterium</taxon>
        <taxon>Agrobacterium tumefaciens complex</taxon>
    </lineage>
</organism>
<sequence>MAKKNEKIQSAPVYYKGRRKTLKIDAAMLVDIFKMCAELGQLDDLQKLLIERKSIMTVDTELANEVKRLFFEKDLHTRSVLAASITGYRDQNCPDPYHCEHVRR</sequence>
<name>A0AA44FAA0_AGRTU</name>
<accession>A0AA44FAA0</accession>